<dbReference type="InterPro" id="IPR001227">
    <property type="entry name" value="Ac_transferase_dom_sf"/>
</dbReference>
<keyword evidence="2" id="KW-1185">Reference proteome</keyword>
<comment type="caution">
    <text evidence="1">The sequence shown here is derived from an EMBL/GenBank/DDBJ whole genome shotgun (WGS) entry which is preliminary data.</text>
</comment>
<gene>
    <name evidence="1" type="ORF">I551_8986</name>
</gene>
<accession>A0ABN0RA28</accession>
<reference evidence="1 2" key="1">
    <citation type="submission" date="2014-01" db="EMBL/GenBank/DDBJ databases">
        <authorList>
            <person name="Dobos K."/>
            <person name="Lenaerts A."/>
            <person name="Ordway D."/>
            <person name="DeGroote M.A."/>
            <person name="Parker T."/>
            <person name="Sizemore C."/>
            <person name="Tallon L.J."/>
            <person name="Sadzewicz L.K."/>
            <person name="Sengamalay N."/>
            <person name="Fraser C.M."/>
            <person name="Hine E."/>
            <person name="Shefchek K.A."/>
            <person name="Das S.P."/>
            <person name="Tettelin H."/>
        </authorList>
    </citation>
    <scope>NUCLEOTIDE SEQUENCE [LARGE SCALE GENOMIC DNA]</scope>
    <source>
        <strain evidence="1 2">Harvey</strain>
    </source>
</reference>
<organism evidence="1 2">
    <name type="scientific">Mycobacterium ulcerans str. Harvey</name>
    <dbReference type="NCBI Taxonomy" id="1299332"/>
    <lineage>
        <taxon>Bacteria</taxon>
        <taxon>Bacillati</taxon>
        <taxon>Actinomycetota</taxon>
        <taxon>Actinomycetes</taxon>
        <taxon>Mycobacteriales</taxon>
        <taxon>Mycobacteriaceae</taxon>
        <taxon>Mycobacterium</taxon>
        <taxon>Mycobacterium ulcerans group</taxon>
    </lineage>
</organism>
<sequence>MLFSVMVSLAALWRWAGITPMRHRPLQGEIAAAHVAGALTLPKQLR</sequence>
<dbReference type="GO" id="GO:0016740">
    <property type="term" value="F:transferase activity"/>
    <property type="evidence" value="ECO:0007669"/>
    <property type="project" value="UniProtKB-KW"/>
</dbReference>
<evidence type="ECO:0000313" key="2">
    <source>
        <dbReference type="Proteomes" id="UP000020681"/>
    </source>
</evidence>
<keyword evidence="1" id="KW-0808">Transferase</keyword>
<evidence type="ECO:0000313" key="1">
    <source>
        <dbReference type="EMBL" id="EUA93754.1"/>
    </source>
</evidence>
<dbReference type="Gene3D" id="3.40.366.10">
    <property type="entry name" value="Malonyl-Coenzyme A Acyl Carrier Protein, domain 2"/>
    <property type="match status" value="1"/>
</dbReference>
<dbReference type="EMBL" id="JAOL01000045">
    <property type="protein sequence ID" value="EUA93754.1"/>
    <property type="molecule type" value="Genomic_DNA"/>
</dbReference>
<protein>
    <submittedName>
        <fullName evidence="1">Acyl transferase domain protein</fullName>
    </submittedName>
</protein>
<proteinExistence type="predicted"/>
<name>A0ABN0RA28_MYCUL</name>
<dbReference type="Proteomes" id="UP000020681">
    <property type="component" value="Unassembled WGS sequence"/>
</dbReference>